<keyword evidence="1" id="KW-0749">Sporulation</keyword>
<dbReference type="PANTHER" id="PTHR39183:SF1">
    <property type="entry name" value="SPORE COAT PROTEIN F-LIKE PROTEIN YHCQ"/>
    <property type="match status" value="1"/>
</dbReference>
<dbReference type="Proteomes" id="UP000199516">
    <property type="component" value="Unassembled WGS sequence"/>
</dbReference>
<dbReference type="GO" id="GO:0030435">
    <property type="term" value="P:sporulation resulting in formation of a cellular spore"/>
    <property type="evidence" value="ECO:0007669"/>
    <property type="project" value="UniProtKB-KW"/>
</dbReference>
<dbReference type="STRING" id="930128.SAMN05192532_10753"/>
<gene>
    <name evidence="4" type="ORF">SAMN05192532_10753</name>
</gene>
<evidence type="ECO:0000256" key="1">
    <source>
        <dbReference type="ARBA" id="ARBA00022969"/>
    </source>
</evidence>
<keyword evidence="4" id="KW-0167">Capsid protein</keyword>
<evidence type="ECO:0000313" key="4">
    <source>
        <dbReference type="EMBL" id="SFE97251.1"/>
    </source>
</evidence>
<evidence type="ECO:0000313" key="5">
    <source>
        <dbReference type="Proteomes" id="UP000199516"/>
    </source>
</evidence>
<accession>A0A1I2EY85</accession>
<dbReference type="Pfam" id="PF07875">
    <property type="entry name" value="Coat_F"/>
    <property type="match status" value="1"/>
</dbReference>
<reference evidence="4 5" key="1">
    <citation type="submission" date="2016-10" db="EMBL/GenBank/DDBJ databases">
        <authorList>
            <person name="de Groot N.N."/>
        </authorList>
    </citation>
    <scope>NUCLEOTIDE SEQUENCE [LARGE SCALE GENOMIC DNA]</scope>
    <source>
        <strain evidence="4 5">DSM 23995</strain>
    </source>
</reference>
<dbReference type="Gene3D" id="1.20.1260.10">
    <property type="match status" value="1"/>
</dbReference>
<comment type="similarity">
    <text evidence="3">Belongs to the CotF family.</text>
</comment>
<dbReference type="RefSeq" id="WP_091663235.1">
    <property type="nucleotide sequence ID" value="NZ_FONT01000007.1"/>
</dbReference>
<evidence type="ECO:0000256" key="2">
    <source>
        <dbReference type="ARBA" id="ARBA00024325"/>
    </source>
</evidence>
<dbReference type="PANTHER" id="PTHR39183">
    <property type="entry name" value="SPORE COAT PROTEIN F-LIKE PROTEIN YHCQ"/>
    <property type="match status" value="1"/>
</dbReference>
<proteinExistence type="inferred from homology"/>
<keyword evidence="5" id="KW-1185">Reference proteome</keyword>
<name>A0A1I2EY85_9BACI</name>
<dbReference type="InterPro" id="IPR012851">
    <property type="entry name" value="Spore_coat_CotF-like"/>
</dbReference>
<comment type="subcellular location">
    <subcellularLocation>
        <location evidence="2">Spore coat</location>
    </subcellularLocation>
</comment>
<dbReference type="EMBL" id="FONT01000007">
    <property type="protein sequence ID" value="SFE97251.1"/>
    <property type="molecule type" value="Genomic_DNA"/>
</dbReference>
<protein>
    <submittedName>
        <fullName evidence="4">Similar to spore coat protein</fullName>
    </submittedName>
</protein>
<dbReference type="AlphaFoldDB" id="A0A1I2EY85"/>
<dbReference type="InterPro" id="IPR012347">
    <property type="entry name" value="Ferritin-like"/>
</dbReference>
<organism evidence="4 5">
    <name type="scientific">Alteribacillus iranensis</name>
    <dbReference type="NCBI Taxonomy" id="930128"/>
    <lineage>
        <taxon>Bacteria</taxon>
        <taxon>Bacillati</taxon>
        <taxon>Bacillota</taxon>
        <taxon>Bacilli</taxon>
        <taxon>Bacillales</taxon>
        <taxon>Bacillaceae</taxon>
        <taxon>Alteribacillus</taxon>
    </lineage>
</organism>
<sequence>MTNMLQKVAGLSGMTDQVIAVDYLISVKSAVRNLTFALTEAVTPEVREILHHQLNDAIQSHEKISQYMMDKGYYYPSDLEEQRKVDKKASQTALKLAD</sequence>
<dbReference type="OrthoDB" id="1930261at2"/>
<evidence type="ECO:0000256" key="3">
    <source>
        <dbReference type="ARBA" id="ARBA00024344"/>
    </source>
</evidence>
<keyword evidence="4" id="KW-0946">Virion</keyword>